<proteinExistence type="predicted"/>
<dbReference type="STRING" id="593117.TGAM_0944"/>
<dbReference type="eggNOG" id="arCOG03655">
    <property type="taxonomic scope" value="Archaea"/>
</dbReference>
<dbReference type="HOGENOM" id="CLU_171553_0_0_2"/>
<name>C5A5D4_THEGJ</name>
<reference evidence="1 2" key="1">
    <citation type="journal article" date="2007" name="Genome Biol.">
        <title>Genome analysis and genome-wide proteomics of Thermococcus gammatolerans, the most radioresistant organism known amongst the Archaea.</title>
        <authorList>
            <person name="Zivanovic Y."/>
            <person name="Armengaud J."/>
            <person name="Lagorce A."/>
            <person name="Leplat C."/>
            <person name="Guerin P."/>
            <person name="Dutertre M."/>
            <person name="Anthouard V."/>
            <person name="Forterre P."/>
            <person name="Wincker P."/>
            <person name="Confalonieri F."/>
        </authorList>
    </citation>
    <scope>NUCLEOTIDE SEQUENCE [LARGE SCALE GENOMIC DNA]</scope>
    <source>
        <strain evidence="2">DSM 15229 / JCM 11827 / EJ3</strain>
    </source>
</reference>
<dbReference type="Proteomes" id="UP000001488">
    <property type="component" value="Chromosome"/>
</dbReference>
<dbReference type="InterPro" id="IPR058303">
    <property type="entry name" value="DUF7990"/>
</dbReference>
<gene>
    <name evidence="1" type="ordered locus">TGAM_0944</name>
</gene>
<organism evidence="1 2">
    <name type="scientific">Thermococcus gammatolerans (strain DSM 15229 / JCM 11827 / EJ3)</name>
    <dbReference type="NCBI Taxonomy" id="593117"/>
    <lineage>
        <taxon>Archaea</taxon>
        <taxon>Methanobacteriati</taxon>
        <taxon>Methanobacteriota</taxon>
        <taxon>Thermococci</taxon>
        <taxon>Thermococcales</taxon>
        <taxon>Thermococcaceae</taxon>
        <taxon>Thermococcus</taxon>
    </lineage>
</organism>
<keyword evidence="2" id="KW-1185">Reference proteome</keyword>
<accession>C5A5D4</accession>
<protein>
    <submittedName>
        <fullName evidence="1">Uncharacterized protein</fullName>
    </submittedName>
</protein>
<dbReference type="KEGG" id="tga:TGAM_0944"/>
<dbReference type="PaxDb" id="593117-TGAM_0944"/>
<dbReference type="EMBL" id="CP001398">
    <property type="protein sequence ID" value="ACS33446.1"/>
    <property type="molecule type" value="Genomic_DNA"/>
</dbReference>
<dbReference type="AlphaFoldDB" id="C5A5D4"/>
<evidence type="ECO:0000313" key="1">
    <source>
        <dbReference type="EMBL" id="ACS33446.1"/>
    </source>
</evidence>
<dbReference type="Pfam" id="PF25952">
    <property type="entry name" value="DUF7990"/>
    <property type="match status" value="1"/>
</dbReference>
<dbReference type="PATRIC" id="fig|593117.10.peg.938"/>
<dbReference type="RefSeq" id="WP_015858560.1">
    <property type="nucleotide sequence ID" value="NC_012804.1"/>
</dbReference>
<sequence length="93" mass="10710">MVKKVIEDVKAFLRGFGEAFKHQSTEYIEFEERELENVFALILMGSFIGIPSPPTTLVVRLMPHMVREIYVMQQRAVNLDDIFGEIAGMFDID</sequence>
<dbReference type="GeneID" id="7986901"/>
<evidence type="ECO:0000313" key="2">
    <source>
        <dbReference type="Proteomes" id="UP000001488"/>
    </source>
</evidence>
<dbReference type="OrthoDB" id="84625at2157"/>